<comment type="caution">
    <text evidence="1">The sequence shown here is derived from an EMBL/GenBank/DDBJ whole genome shotgun (WGS) entry which is preliminary data.</text>
</comment>
<organism evidence="1 2">
    <name type="scientific">Lymnaea stagnalis</name>
    <name type="common">Great pond snail</name>
    <name type="synonym">Helix stagnalis</name>
    <dbReference type="NCBI Taxonomy" id="6523"/>
    <lineage>
        <taxon>Eukaryota</taxon>
        <taxon>Metazoa</taxon>
        <taxon>Spiralia</taxon>
        <taxon>Lophotrochozoa</taxon>
        <taxon>Mollusca</taxon>
        <taxon>Gastropoda</taxon>
        <taxon>Heterobranchia</taxon>
        <taxon>Euthyneura</taxon>
        <taxon>Panpulmonata</taxon>
        <taxon>Hygrophila</taxon>
        <taxon>Lymnaeoidea</taxon>
        <taxon>Lymnaeidae</taxon>
        <taxon>Lymnaea</taxon>
    </lineage>
</organism>
<accession>A0AAV2HQH0</accession>
<evidence type="ECO:0000313" key="2">
    <source>
        <dbReference type="Proteomes" id="UP001497497"/>
    </source>
</evidence>
<evidence type="ECO:0008006" key="3">
    <source>
        <dbReference type="Google" id="ProtNLM"/>
    </source>
</evidence>
<sequence>MDFSKLCKEYCNVYDVPGEPNLDLLKLSIDGDVTWTNVTPQLASQEASTRQLNVMYTPNQRELYSDVETTKESVCKTKVTILQGVAPGLNKPLKVPTSNLPPSLGTYVELQPGKSIHEKEDKMTVRLGSAHRMDSSRPALATVSDKETYFIGRFSCQVKLGGKVLVPHRNGAVEEFGIADIVKDVRRWPAASKQSVEDDVKALKILNGSDGAAEYVTWTVAGTCEFQGDFERTIQWK</sequence>
<reference evidence="1 2" key="1">
    <citation type="submission" date="2024-04" db="EMBL/GenBank/DDBJ databases">
        <authorList>
            <consortium name="Genoscope - CEA"/>
            <person name="William W."/>
        </authorList>
    </citation>
    <scope>NUCLEOTIDE SEQUENCE [LARGE SCALE GENOMIC DNA]</scope>
</reference>
<evidence type="ECO:0000313" key="1">
    <source>
        <dbReference type="EMBL" id="CAL1535750.1"/>
    </source>
</evidence>
<keyword evidence="2" id="KW-1185">Reference proteome</keyword>
<dbReference type="AlphaFoldDB" id="A0AAV2HQH0"/>
<proteinExistence type="predicted"/>
<dbReference type="EMBL" id="CAXITT010000210">
    <property type="protein sequence ID" value="CAL1535750.1"/>
    <property type="molecule type" value="Genomic_DNA"/>
</dbReference>
<dbReference type="Proteomes" id="UP001497497">
    <property type="component" value="Unassembled WGS sequence"/>
</dbReference>
<gene>
    <name evidence="1" type="ORF">GSLYS_00009710001</name>
</gene>
<name>A0AAV2HQH0_LYMST</name>
<protein>
    <recommendedName>
        <fullName evidence="3">Vitellogenin</fullName>
    </recommendedName>
</protein>